<dbReference type="Proteomes" id="UP000464178">
    <property type="component" value="Chromosome"/>
</dbReference>
<reference evidence="1 2" key="1">
    <citation type="submission" date="2019-05" db="EMBL/GenBank/DDBJ databases">
        <authorList>
            <consortium name="Science for Life Laboratories"/>
        </authorList>
    </citation>
    <scope>NUCLEOTIDE SEQUENCE [LARGE SCALE GENOMIC DNA]</scope>
    <source>
        <strain evidence="1">Soil9</strain>
    </source>
</reference>
<organism evidence="1 2">
    <name type="scientific">Gemmata massiliana</name>
    <dbReference type="NCBI Taxonomy" id="1210884"/>
    <lineage>
        <taxon>Bacteria</taxon>
        <taxon>Pseudomonadati</taxon>
        <taxon>Planctomycetota</taxon>
        <taxon>Planctomycetia</taxon>
        <taxon>Gemmatales</taxon>
        <taxon>Gemmataceae</taxon>
        <taxon>Gemmata</taxon>
    </lineage>
</organism>
<name>A0A6P2CWJ1_9BACT</name>
<dbReference type="EMBL" id="LR593886">
    <property type="protein sequence ID" value="VTR92967.1"/>
    <property type="molecule type" value="Genomic_DNA"/>
</dbReference>
<sequence length="114" mass="12489">MYPSGRWDGFWFQDHVGRQAMTPFTLAFAGGEVTGSGRDIVGVFAFSGTYDEATGNVVMVKQYHGKHRVLYVGQSDGEGSIQGTWSIGKHYTGPFLLRPIVAKPRGDEPIHEIG</sequence>
<protein>
    <submittedName>
        <fullName evidence="1">Uncharacterized protein</fullName>
    </submittedName>
</protein>
<keyword evidence="2" id="KW-1185">Reference proteome</keyword>
<evidence type="ECO:0000313" key="1">
    <source>
        <dbReference type="EMBL" id="VTR92967.1"/>
    </source>
</evidence>
<dbReference type="RefSeq" id="WP_162667761.1">
    <property type="nucleotide sequence ID" value="NZ_LR593886.1"/>
</dbReference>
<dbReference type="KEGG" id="gms:SOIL9_47470"/>
<evidence type="ECO:0000313" key="2">
    <source>
        <dbReference type="Proteomes" id="UP000464178"/>
    </source>
</evidence>
<proteinExistence type="predicted"/>
<gene>
    <name evidence="1" type="ORF">SOIL9_47470</name>
</gene>
<accession>A0A6P2CWJ1</accession>
<dbReference type="AlphaFoldDB" id="A0A6P2CWJ1"/>